<evidence type="ECO:0000256" key="1">
    <source>
        <dbReference type="SAM" id="MobiDB-lite"/>
    </source>
</evidence>
<keyword evidence="4" id="KW-1185">Reference proteome</keyword>
<feature type="region of interest" description="Disordered" evidence="1">
    <location>
        <begin position="280"/>
        <end position="317"/>
    </location>
</feature>
<feature type="compositionally biased region" description="Low complexity" evidence="1">
    <location>
        <begin position="236"/>
        <end position="251"/>
    </location>
</feature>
<keyword evidence="2" id="KW-1133">Transmembrane helix</keyword>
<accession>A0A6C0GSN8</accession>
<evidence type="ECO:0008006" key="5">
    <source>
        <dbReference type="Google" id="ProtNLM"/>
    </source>
</evidence>
<evidence type="ECO:0000256" key="2">
    <source>
        <dbReference type="SAM" id="Phobius"/>
    </source>
</evidence>
<evidence type="ECO:0000313" key="3">
    <source>
        <dbReference type="EMBL" id="QHT71016.1"/>
    </source>
</evidence>
<protein>
    <recommendedName>
        <fullName evidence="5">Glycine-rich domain-containing protein-like</fullName>
    </recommendedName>
</protein>
<dbReference type="Proteomes" id="UP000480178">
    <property type="component" value="Chromosome"/>
</dbReference>
<dbReference type="AlphaFoldDB" id="A0A6C0GSN8"/>
<keyword evidence="2" id="KW-0812">Transmembrane</keyword>
<reference evidence="3 4" key="1">
    <citation type="submission" date="2020-01" db="EMBL/GenBank/DDBJ databases">
        <authorList>
            <person name="Kim M.K."/>
        </authorList>
    </citation>
    <scope>NUCLEOTIDE SEQUENCE [LARGE SCALE GENOMIC DNA]</scope>
    <source>
        <strain evidence="3 4">172606-1</strain>
    </source>
</reference>
<gene>
    <name evidence="3" type="ORF">GXP67_32385</name>
</gene>
<dbReference type="RefSeq" id="WP_162446959.1">
    <property type="nucleotide sequence ID" value="NZ_CP048222.1"/>
</dbReference>
<dbReference type="EMBL" id="CP048222">
    <property type="protein sequence ID" value="QHT71016.1"/>
    <property type="molecule type" value="Genomic_DNA"/>
</dbReference>
<feature type="compositionally biased region" description="Low complexity" evidence="1">
    <location>
        <begin position="280"/>
        <end position="308"/>
    </location>
</feature>
<feature type="transmembrane region" description="Helical" evidence="2">
    <location>
        <begin position="163"/>
        <end position="182"/>
    </location>
</feature>
<proteinExistence type="predicted"/>
<name>A0A6C0GSN8_9BACT</name>
<feature type="region of interest" description="Disordered" evidence="1">
    <location>
        <begin position="220"/>
        <end position="251"/>
    </location>
</feature>
<feature type="transmembrane region" description="Helical" evidence="2">
    <location>
        <begin position="188"/>
        <end position="211"/>
    </location>
</feature>
<dbReference type="KEGG" id="rhoz:GXP67_32385"/>
<evidence type="ECO:0000313" key="4">
    <source>
        <dbReference type="Proteomes" id="UP000480178"/>
    </source>
</evidence>
<organism evidence="3 4">
    <name type="scientific">Rhodocytophaga rosea</name>
    <dbReference type="NCBI Taxonomy" id="2704465"/>
    <lineage>
        <taxon>Bacteria</taxon>
        <taxon>Pseudomonadati</taxon>
        <taxon>Bacteroidota</taxon>
        <taxon>Cytophagia</taxon>
        <taxon>Cytophagales</taxon>
        <taxon>Rhodocytophagaceae</taxon>
        <taxon>Rhodocytophaga</taxon>
    </lineage>
</organism>
<sequence length="317" mass="34358">MTNTQQELFEKLNHWQIDNIDSSLSFSKRLARENGWTHAYAKDVTEEYKKFIFLAVHAGHPVTPSDAVDQAWHLHLTYTKSYWEDLCEDILHQKLHHHATKGGAKEDNKFEDLYNRTLASYQHFFGSVPPAHIWPSTEERFNEAKYFKRINTRQVWLIPKPRLSVRTQSFLLIALLSGILIGCSGDPVATGLLIGFGAIALVIFIIIRLTLRVHQKTLNKQVHKQKHRNKRTDSHSTTSSNSDTSSSSSSDFSSSSGGTAAGFAGFGGGFFGGGGAGGDYSDSNSSDSSSSDSGSSDSGGDSGSSGCSSGCGGGGGD</sequence>
<feature type="compositionally biased region" description="Basic residues" evidence="1">
    <location>
        <begin position="220"/>
        <end position="230"/>
    </location>
</feature>
<keyword evidence="2" id="KW-0472">Membrane</keyword>